<dbReference type="PANTHER" id="PTHR42823">
    <property type="entry name" value="ATP SYNTHASE SUBUNIT A, CHLOROPLASTIC"/>
    <property type="match status" value="1"/>
</dbReference>
<evidence type="ECO:0000256" key="5">
    <source>
        <dbReference type="ARBA" id="ARBA00022692"/>
    </source>
</evidence>
<dbReference type="CDD" id="cd00310">
    <property type="entry name" value="ATP-synt_Fo_a_6"/>
    <property type="match status" value="1"/>
</dbReference>
<organism evidence="14 15">
    <name type="scientific">Eiseniibacteriota bacterium</name>
    <dbReference type="NCBI Taxonomy" id="2212470"/>
    <lineage>
        <taxon>Bacteria</taxon>
        <taxon>Candidatus Eiseniibacteriota</taxon>
    </lineage>
</organism>
<evidence type="ECO:0000256" key="3">
    <source>
        <dbReference type="ARBA" id="ARBA00022448"/>
    </source>
</evidence>
<dbReference type="Pfam" id="PF00119">
    <property type="entry name" value="ATP-synt_A"/>
    <property type="match status" value="1"/>
</dbReference>
<evidence type="ECO:0000256" key="9">
    <source>
        <dbReference type="ARBA" id="ARBA00023136"/>
    </source>
</evidence>
<feature type="transmembrane region" description="Helical" evidence="11">
    <location>
        <begin position="226"/>
        <end position="245"/>
    </location>
</feature>
<dbReference type="PANTHER" id="PTHR42823:SF3">
    <property type="entry name" value="ATP SYNTHASE SUBUNIT A, CHLOROPLASTIC"/>
    <property type="match status" value="1"/>
</dbReference>
<comment type="caution">
    <text evidence="14">The sequence shown here is derived from an EMBL/GenBank/DDBJ whole genome shotgun (WGS) entry which is preliminary data.</text>
</comment>
<accession>A0A538U477</accession>
<feature type="transmembrane region" description="Helical" evidence="11">
    <location>
        <begin position="20"/>
        <end position="43"/>
    </location>
</feature>
<dbReference type="GO" id="GO:0042777">
    <property type="term" value="P:proton motive force-driven plasma membrane ATP synthesis"/>
    <property type="evidence" value="ECO:0007669"/>
    <property type="project" value="TreeGrafter"/>
</dbReference>
<evidence type="ECO:0000256" key="7">
    <source>
        <dbReference type="ARBA" id="ARBA00022989"/>
    </source>
</evidence>
<feature type="transmembrane region" description="Helical" evidence="11">
    <location>
        <begin position="196"/>
        <end position="219"/>
    </location>
</feature>
<evidence type="ECO:0000256" key="11">
    <source>
        <dbReference type="HAMAP-Rule" id="MF_01393"/>
    </source>
</evidence>
<dbReference type="Gene3D" id="1.20.120.220">
    <property type="entry name" value="ATP synthase, F0 complex, subunit A"/>
    <property type="match status" value="1"/>
</dbReference>
<dbReference type="Proteomes" id="UP000319836">
    <property type="component" value="Unassembled WGS sequence"/>
</dbReference>
<feature type="transmembrane region" description="Helical" evidence="11">
    <location>
        <begin position="55"/>
        <end position="75"/>
    </location>
</feature>
<dbReference type="InterPro" id="IPR045082">
    <property type="entry name" value="ATP_syn_F0_a_bact/chloroplast"/>
</dbReference>
<dbReference type="HAMAP" id="MF_01393">
    <property type="entry name" value="ATP_synth_a_bact"/>
    <property type="match status" value="1"/>
</dbReference>
<comment type="function">
    <text evidence="11 12">Key component of the proton channel; it plays a direct role in the translocation of protons across the membrane.</text>
</comment>
<dbReference type="GO" id="GO:0005886">
    <property type="term" value="C:plasma membrane"/>
    <property type="evidence" value="ECO:0007669"/>
    <property type="project" value="UniProtKB-SubCell"/>
</dbReference>
<evidence type="ECO:0000256" key="6">
    <source>
        <dbReference type="ARBA" id="ARBA00022781"/>
    </source>
</evidence>
<proteinExistence type="inferred from homology"/>
<feature type="transmembrane region" description="Helical" evidence="11">
    <location>
        <begin position="302"/>
        <end position="323"/>
    </location>
</feature>
<evidence type="ECO:0000313" key="15">
    <source>
        <dbReference type="Proteomes" id="UP000319836"/>
    </source>
</evidence>
<evidence type="ECO:0000256" key="13">
    <source>
        <dbReference type="SAM" id="MobiDB-lite"/>
    </source>
</evidence>
<dbReference type="InterPro" id="IPR035908">
    <property type="entry name" value="F0_ATP_A_sf"/>
</dbReference>
<keyword evidence="5 11" id="KW-0812">Transmembrane</keyword>
<keyword evidence="6 11" id="KW-0375">Hydrogen ion transport</keyword>
<feature type="compositionally biased region" description="Basic and acidic residues" evidence="13">
    <location>
        <begin position="100"/>
        <end position="110"/>
    </location>
</feature>
<evidence type="ECO:0000256" key="8">
    <source>
        <dbReference type="ARBA" id="ARBA00023065"/>
    </source>
</evidence>
<evidence type="ECO:0000256" key="10">
    <source>
        <dbReference type="ARBA" id="ARBA00023310"/>
    </source>
</evidence>
<dbReference type="EMBL" id="VBPA01000186">
    <property type="protein sequence ID" value="TMQ70706.1"/>
    <property type="molecule type" value="Genomic_DNA"/>
</dbReference>
<evidence type="ECO:0000313" key="14">
    <source>
        <dbReference type="EMBL" id="TMQ70706.1"/>
    </source>
</evidence>
<dbReference type="InterPro" id="IPR000568">
    <property type="entry name" value="ATP_synth_F0_asu"/>
</dbReference>
<dbReference type="AlphaFoldDB" id="A0A538U477"/>
<dbReference type="GO" id="GO:0045259">
    <property type="term" value="C:proton-transporting ATP synthase complex"/>
    <property type="evidence" value="ECO:0007669"/>
    <property type="project" value="UniProtKB-KW"/>
</dbReference>
<gene>
    <name evidence="11 14" type="primary">atpB</name>
    <name evidence="14" type="ORF">E6K80_07695</name>
</gene>
<dbReference type="SUPFAM" id="SSF81336">
    <property type="entry name" value="F1F0 ATP synthase subunit A"/>
    <property type="match status" value="1"/>
</dbReference>
<dbReference type="PRINTS" id="PR00123">
    <property type="entry name" value="ATPASEA"/>
</dbReference>
<name>A0A538U477_UNCEI</name>
<dbReference type="NCBIfam" id="TIGR01131">
    <property type="entry name" value="ATP_synt_6_or_A"/>
    <property type="match status" value="1"/>
</dbReference>
<keyword evidence="3 11" id="KW-0813">Transport</keyword>
<evidence type="ECO:0000256" key="12">
    <source>
        <dbReference type="RuleBase" id="RU000483"/>
    </source>
</evidence>
<keyword evidence="4 11" id="KW-0138">CF(0)</keyword>
<feature type="transmembrane region" description="Helical" evidence="11">
    <location>
        <begin position="329"/>
        <end position="354"/>
    </location>
</feature>
<evidence type="ECO:0000256" key="1">
    <source>
        <dbReference type="ARBA" id="ARBA00004141"/>
    </source>
</evidence>
<evidence type="ECO:0000256" key="4">
    <source>
        <dbReference type="ARBA" id="ARBA00022547"/>
    </source>
</evidence>
<reference evidence="14 15" key="1">
    <citation type="journal article" date="2019" name="Nat. Microbiol.">
        <title>Mediterranean grassland soil C-N compound turnover is dependent on rainfall and depth, and is mediated by genomically divergent microorganisms.</title>
        <authorList>
            <person name="Diamond S."/>
            <person name="Andeer P.F."/>
            <person name="Li Z."/>
            <person name="Crits-Christoph A."/>
            <person name="Burstein D."/>
            <person name="Anantharaman K."/>
            <person name="Lane K.R."/>
            <person name="Thomas B.C."/>
            <person name="Pan C."/>
            <person name="Northen T.R."/>
            <person name="Banfield J.F."/>
        </authorList>
    </citation>
    <scope>NUCLEOTIDE SEQUENCE [LARGE SCALE GENOMIC DNA]</scope>
    <source>
        <strain evidence="14">WS_10</strain>
    </source>
</reference>
<protein>
    <recommendedName>
        <fullName evidence="11 12">ATP synthase subunit a</fullName>
    </recommendedName>
    <alternativeName>
        <fullName evidence="11">ATP synthase F0 sector subunit a</fullName>
    </alternativeName>
    <alternativeName>
        <fullName evidence="11">F-ATPase subunit 6</fullName>
    </alternativeName>
</protein>
<feature type="transmembrane region" description="Helical" evidence="11">
    <location>
        <begin position="265"/>
        <end position="282"/>
    </location>
</feature>
<comment type="subcellular location">
    <subcellularLocation>
        <location evidence="11 12">Cell membrane</location>
        <topology evidence="11 12">Multi-pass membrane protein</topology>
    </subcellularLocation>
    <subcellularLocation>
        <location evidence="1">Membrane</location>
        <topology evidence="1">Multi-pass membrane protein</topology>
    </subcellularLocation>
</comment>
<dbReference type="GO" id="GO:0046933">
    <property type="term" value="F:proton-transporting ATP synthase activity, rotational mechanism"/>
    <property type="evidence" value="ECO:0007669"/>
    <property type="project" value="UniProtKB-UniRule"/>
</dbReference>
<keyword evidence="9 11" id="KW-0472">Membrane</keyword>
<keyword evidence="8 11" id="KW-0406">Ion transport</keyword>
<keyword evidence="11" id="KW-1003">Cell membrane</keyword>
<feature type="region of interest" description="Disordered" evidence="13">
    <location>
        <begin position="89"/>
        <end position="110"/>
    </location>
</feature>
<comment type="similarity">
    <text evidence="2 11 12">Belongs to the ATPase A chain family.</text>
</comment>
<sequence length="375" mass="40728">MSGLLALGAALLTELPPQSLLWGFLVPLAVIVLKAASLLLLGSRGWKRFIRDPRPLTGLVLALGLAAWSLAPLWVGAAEHGHATATVARSADAKAQATTETEKAGRDEEAGPQKFANVITVLHRAFPNAPWARFLHEFEVIVFSLLVALLIVIVAWLASRNAQMIPRPFQNAVEYLVESLNDFIVGILGPEHGPRYVPFLGTLFVYILAMNLFGLIPFMDSPTSSLNVTVGLALVVFVYSQYIGIKELGIVGYLDHLAGNPRTPISWGLVPLMLPIHVMGELAKPISLSCRLFGNVFGEDMLLVAFVTLGISVLSFVHSPIGLPLQLPFLFLALLTSTLQALVFTVLSTIYFLLMLPHGDHGEHEHEVEELQSIA</sequence>
<feature type="transmembrane region" description="Helical" evidence="11">
    <location>
        <begin position="140"/>
        <end position="159"/>
    </location>
</feature>
<keyword evidence="10 11" id="KW-0066">ATP synthesis</keyword>
<keyword evidence="7 11" id="KW-1133">Transmembrane helix</keyword>
<evidence type="ECO:0000256" key="2">
    <source>
        <dbReference type="ARBA" id="ARBA00006810"/>
    </source>
</evidence>